<evidence type="ECO:0000313" key="1">
    <source>
        <dbReference type="EMBL" id="MBM9468486.1"/>
    </source>
</evidence>
<dbReference type="RefSeq" id="WP_205261446.1">
    <property type="nucleotide sequence ID" value="NZ_JAERWK010000019.1"/>
</dbReference>
<dbReference type="AlphaFoldDB" id="A0A938YFB1"/>
<reference evidence="1" key="1">
    <citation type="submission" date="2021-01" db="EMBL/GenBank/DDBJ databases">
        <title>YIM 132084 draft genome.</title>
        <authorList>
            <person name="An D."/>
        </authorList>
    </citation>
    <scope>NUCLEOTIDE SEQUENCE</scope>
    <source>
        <strain evidence="1">YIM 132084</strain>
    </source>
</reference>
<protein>
    <submittedName>
        <fullName evidence="1">Uncharacterized protein</fullName>
    </submittedName>
</protein>
<organism evidence="1 2">
    <name type="scientific">Nakamurella leprariae</name>
    <dbReference type="NCBI Taxonomy" id="2803911"/>
    <lineage>
        <taxon>Bacteria</taxon>
        <taxon>Bacillati</taxon>
        <taxon>Actinomycetota</taxon>
        <taxon>Actinomycetes</taxon>
        <taxon>Nakamurellales</taxon>
        <taxon>Nakamurellaceae</taxon>
        <taxon>Nakamurella</taxon>
    </lineage>
</organism>
<keyword evidence="2" id="KW-1185">Reference proteome</keyword>
<dbReference type="Proteomes" id="UP000663792">
    <property type="component" value="Unassembled WGS sequence"/>
</dbReference>
<sequence>MIDASTATTPSLLARFGFAKHPERPVAHPRPDGASDALVDAAGKVSAAFEVIEQARGLLYGFHRMSGEADLALQDAVSALREAGATELADDIDQALVGRDVLPGFWTFQLVEQYDEHYFQVFRAAADRVRDDLMGGAPHVFEAEMKAREQDGGPGAD</sequence>
<gene>
    <name evidence="1" type="ORF">JL106_14475</name>
</gene>
<proteinExistence type="predicted"/>
<evidence type="ECO:0000313" key="2">
    <source>
        <dbReference type="Proteomes" id="UP000663792"/>
    </source>
</evidence>
<comment type="caution">
    <text evidence="1">The sequence shown here is derived from an EMBL/GenBank/DDBJ whole genome shotgun (WGS) entry which is preliminary data.</text>
</comment>
<accession>A0A938YFB1</accession>
<dbReference type="EMBL" id="JAERWK010000019">
    <property type="protein sequence ID" value="MBM9468486.1"/>
    <property type="molecule type" value="Genomic_DNA"/>
</dbReference>
<name>A0A938YFB1_9ACTN</name>